<dbReference type="EMBL" id="CADCUY010000516">
    <property type="protein sequence ID" value="CAA9430653.1"/>
    <property type="molecule type" value="Genomic_DNA"/>
</dbReference>
<feature type="region of interest" description="Disordered" evidence="1">
    <location>
        <begin position="56"/>
        <end position="75"/>
    </location>
</feature>
<keyword evidence="2" id="KW-0812">Transmembrane</keyword>
<feature type="domain" description="DUF6458" evidence="3">
    <location>
        <begin position="1"/>
        <end position="60"/>
    </location>
</feature>
<protein>
    <recommendedName>
        <fullName evidence="3">DUF6458 domain-containing protein</fullName>
    </recommendedName>
</protein>
<feature type="transmembrane region" description="Helical" evidence="2">
    <location>
        <begin position="27"/>
        <end position="50"/>
    </location>
</feature>
<evidence type="ECO:0000256" key="2">
    <source>
        <dbReference type="SAM" id="Phobius"/>
    </source>
</evidence>
<name>A0A6J4Q0A1_9ACTN</name>
<keyword evidence="2" id="KW-0472">Membrane</keyword>
<dbReference type="InterPro" id="IPR045597">
    <property type="entry name" value="DUF6458"/>
</dbReference>
<gene>
    <name evidence="4" type="ORF">AVDCRST_MAG35-2569</name>
</gene>
<evidence type="ECO:0000313" key="4">
    <source>
        <dbReference type="EMBL" id="CAA9430653.1"/>
    </source>
</evidence>
<proteinExistence type="predicted"/>
<dbReference type="Pfam" id="PF20059">
    <property type="entry name" value="DUF6458"/>
    <property type="match status" value="1"/>
</dbReference>
<dbReference type="AlphaFoldDB" id="A0A6J4Q0A1"/>
<reference evidence="4" key="1">
    <citation type="submission" date="2020-02" db="EMBL/GenBank/DDBJ databases">
        <authorList>
            <person name="Meier V. D."/>
        </authorList>
    </citation>
    <scope>NUCLEOTIDE SEQUENCE</scope>
    <source>
        <strain evidence="4">AVDCRST_MAG35</strain>
    </source>
</reference>
<sequence length="75" mass="7631">MGLGTGIALLVIGGILAFGVQDSIDAVNLTVIGYICMAAGALAIVLSLVVNNQRRSTAHTEVVERRGGPPAPPAY</sequence>
<evidence type="ECO:0000259" key="3">
    <source>
        <dbReference type="Pfam" id="PF20059"/>
    </source>
</evidence>
<evidence type="ECO:0000256" key="1">
    <source>
        <dbReference type="SAM" id="MobiDB-lite"/>
    </source>
</evidence>
<keyword evidence="2" id="KW-1133">Transmembrane helix</keyword>
<organism evidence="4">
    <name type="scientific">uncultured Quadrisphaera sp</name>
    <dbReference type="NCBI Taxonomy" id="904978"/>
    <lineage>
        <taxon>Bacteria</taxon>
        <taxon>Bacillati</taxon>
        <taxon>Actinomycetota</taxon>
        <taxon>Actinomycetes</taxon>
        <taxon>Kineosporiales</taxon>
        <taxon>Kineosporiaceae</taxon>
        <taxon>Quadrisphaera</taxon>
        <taxon>environmental samples</taxon>
    </lineage>
</organism>
<accession>A0A6J4Q0A1</accession>